<gene>
    <name evidence="4" type="ORF">DHEL01_v210759</name>
</gene>
<keyword evidence="1" id="KW-0540">Nuclease</keyword>
<dbReference type="InParanoid" id="A0A2P5HKS2"/>
<feature type="chain" id="PRO_5015132129" evidence="3">
    <location>
        <begin position="21"/>
        <end position="464"/>
    </location>
</feature>
<feature type="signal peptide" evidence="3">
    <location>
        <begin position="1"/>
        <end position="20"/>
    </location>
</feature>
<dbReference type="EMBL" id="MAVT02001465">
    <property type="protein sequence ID" value="POS70848.1"/>
    <property type="molecule type" value="Genomic_DNA"/>
</dbReference>
<dbReference type="Proteomes" id="UP000094444">
    <property type="component" value="Unassembled WGS sequence"/>
</dbReference>
<evidence type="ECO:0000256" key="3">
    <source>
        <dbReference type="SAM" id="SignalP"/>
    </source>
</evidence>
<comment type="caution">
    <text evidence="4">The sequence shown here is derived from an EMBL/GenBank/DDBJ whole genome shotgun (WGS) entry which is preliminary data.</text>
</comment>
<dbReference type="Gene3D" id="3.10.450.30">
    <property type="entry name" value="Microbial ribonucleases"/>
    <property type="match status" value="1"/>
</dbReference>
<sequence length="464" mass="51856">MRLFFMLASIPLAILALVSAEPIPTATLRDLASRVIVGPRRNGNSDMPSSVGAYNIREPENAIPQWVTASNPTTGQDAIIYSQEEIYNALREGYETLQRTRDPSPGQPQQYGNVQYPVVLEPNAYNLEETHYGRFDGSIEIDMYMWPLLWTNGYTGHNQNPGEDRVVFNQDGVYLGVITRRPGPGGGGYRWCPPSNVQGNWVARWIGEPRGWDYTGVPPEDGQYNYRAPSNWNVASSQRDWWFRQNQNGRPPTGSHDKMYNSSVPLDYNNPLDLPPADNSTGVWFTYEPSNFTSNLTHVDAVASDCKLAHDHGAVAYQQSCQTHWDNGANKMSLRITVSGTGQNNWGWCKGVIDQMYDKCGGNFNLAGNVYACDRYYPGTATFSRSTGPSDPEYGKYYFGIDMHMWLAWPWAQSDADHACIADAVEQASCASGDVKSRNGKWCRNVDWRPATPLVEWSSDLGPA</sequence>
<keyword evidence="2" id="KW-0378">Hydrolase</keyword>
<dbReference type="GO" id="GO:0003723">
    <property type="term" value="F:RNA binding"/>
    <property type="evidence" value="ECO:0007669"/>
    <property type="project" value="InterPro"/>
</dbReference>
<dbReference type="SUPFAM" id="SSF53933">
    <property type="entry name" value="Microbial ribonucleases"/>
    <property type="match status" value="1"/>
</dbReference>
<evidence type="ECO:0000313" key="5">
    <source>
        <dbReference type="Proteomes" id="UP000094444"/>
    </source>
</evidence>
<evidence type="ECO:0000313" key="4">
    <source>
        <dbReference type="EMBL" id="POS70848.1"/>
    </source>
</evidence>
<keyword evidence="3" id="KW-0732">Signal</keyword>
<dbReference type="GO" id="GO:0004540">
    <property type="term" value="F:RNA nuclease activity"/>
    <property type="evidence" value="ECO:0007669"/>
    <property type="project" value="InterPro"/>
</dbReference>
<keyword evidence="5" id="KW-1185">Reference proteome</keyword>
<proteinExistence type="predicted"/>
<protein>
    <submittedName>
        <fullName evidence="4">Uncharacterized protein</fullName>
    </submittedName>
</protein>
<evidence type="ECO:0000256" key="1">
    <source>
        <dbReference type="ARBA" id="ARBA00022722"/>
    </source>
</evidence>
<reference evidence="4" key="1">
    <citation type="submission" date="2017-09" db="EMBL/GenBank/DDBJ databases">
        <title>Polyketide synthases of a Diaporthe helianthi virulent isolate.</title>
        <authorList>
            <person name="Baroncelli R."/>
        </authorList>
    </citation>
    <scope>NUCLEOTIDE SEQUENCE [LARGE SCALE GENOMIC DNA]</scope>
    <source>
        <strain evidence="4">7/96</strain>
    </source>
</reference>
<evidence type="ECO:0000256" key="2">
    <source>
        <dbReference type="ARBA" id="ARBA00022801"/>
    </source>
</evidence>
<dbReference type="InterPro" id="IPR016191">
    <property type="entry name" value="Ribonuclease/ribotoxin"/>
</dbReference>
<dbReference type="GO" id="GO:0016787">
    <property type="term" value="F:hydrolase activity"/>
    <property type="evidence" value="ECO:0007669"/>
    <property type="project" value="UniProtKB-KW"/>
</dbReference>
<dbReference type="AlphaFoldDB" id="A0A2P5HKS2"/>
<name>A0A2P5HKS2_DIAHE</name>
<accession>A0A2P5HKS2</accession>
<organism evidence="4 5">
    <name type="scientific">Diaporthe helianthi</name>
    <dbReference type="NCBI Taxonomy" id="158607"/>
    <lineage>
        <taxon>Eukaryota</taxon>
        <taxon>Fungi</taxon>
        <taxon>Dikarya</taxon>
        <taxon>Ascomycota</taxon>
        <taxon>Pezizomycotina</taxon>
        <taxon>Sordariomycetes</taxon>
        <taxon>Sordariomycetidae</taxon>
        <taxon>Diaporthales</taxon>
        <taxon>Diaporthaceae</taxon>
        <taxon>Diaporthe</taxon>
    </lineage>
</organism>
<dbReference type="OrthoDB" id="3857075at2759"/>